<dbReference type="AlphaFoldDB" id="A0A540LUI9"/>
<dbReference type="EMBL" id="VIEB01000460">
    <property type="protein sequence ID" value="TQD90154.1"/>
    <property type="molecule type" value="Genomic_DNA"/>
</dbReference>
<evidence type="ECO:0000256" key="1">
    <source>
        <dbReference type="SAM" id="Phobius"/>
    </source>
</evidence>
<keyword evidence="1" id="KW-0812">Transmembrane</keyword>
<feature type="transmembrane region" description="Helical" evidence="1">
    <location>
        <begin position="20"/>
        <end position="38"/>
    </location>
</feature>
<keyword evidence="3" id="KW-1185">Reference proteome</keyword>
<evidence type="ECO:0000313" key="2">
    <source>
        <dbReference type="EMBL" id="TQD90154.1"/>
    </source>
</evidence>
<dbReference type="STRING" id="106549.A0A540LUI9"/>
<evidence type="ECO:0000313" key="3">
    <source>
        <dbReference type="Proteomes" id="UP000315295"/>
    </source>
</evidence>
<sequence length="121" mass="13628">MNAASTTKNLEFQSFMLGEGVYGCSLKCFASTTFLFYWNKIQNSSFAFVIHSKYVAFGNILYSSLYLLSICRDVSQQVEAVIHFQDDSEELQQWDQQIVGLCQALNDVLDSMAKKGMAIPV</sequence>
<keyword evidence="1" id="KW-1133">Transmembrane helix</keyword>
<organism evidence="2 3">
    <name type="scientific">Malus baccata</name>
    <name type="common">Siberian crab apple</name>
    <name type="synonym">Pyrus baccata</name>
    <dbReference type="NCBI Taxonomy" id="106549"/>
    <lineage>
        <taxon>Eukaryota</taxon>
        <taxon>Viridiplantae</taxon>
        <taxon>Streptophyta</taxon>
        <taxon>Embryophyta</taxon>
        <taxon>Tracheophyta</taxon>
        <taxon>Spermatophyta</taxon>
        <taxon>Magnoliopsida</taxon>
        <taxon>eudicotyledons</taxon>
        <taxon>Gunneridae</taxon>
        <taxon>Pentapetalae</taxon>
        <taxon>rosids</taxon>
        <taxon>fabids</taxon>
        <taxon>Rosales</taxon>
        <taxon>Rosaceae</taxon>
        <taxon>Amygdaloideae</taxon>
        <taxon>Maleae</taxon>
        <taxon>Malus</taxon>
    </lineage>
</organism>
<name>A0A540LUI9_MALBA</name>
<reference evidence="2 3" key="1">
    <citation type="journal article" date="2019" name="G3 (Bethesda)">
        <title>Sequencing of a Wild Apple (Malus baccata) Genome Unravels the Differences Between Cultivated and Wild Apple Species Regarding Disease Resistance and Cold Tolerance.</title>
        <authorList>
            <person name="Chen X."/>
        </authorList>
    </citation>
    <scope>NUCLEOTIDE SEQUENCE [LARGE SCALE GENOMIC DNA]</scope>
    <source>
        <strain evidence="3">cv. Shandingzi</strain>
        <tissue evidence="2">Leaves</tissue>
    </source>
</reference>
<proteinExistence type="predicted"/>
<accession>A0A540LUI9</accession>
<gene>
    <name evidence="2" type="ORF">C1H46_024318</name>
</gene>
<keyword evidence="1" id="KW-0472">Membrane</keyword>
<comment type="caution">
    <text evidence="2">The sequence shown here is derived from an EMBL/GenBank/DDBJ whole genome shotgun (WGS) entry which is preliminary data.</text>
</comment>
<protein>
    <submittedName>
        <fullName evidence="2">Uncharacterized protein</fullName>
    </submittedName>
</protein>
<dbReference type="Proteomes" id="UP000315295">
    <property type="component" value="Unassembled WGS sequence"/>
</dbReference>